<keyword evidence="3" id="KW-1185">Reference proteome</keyword>
<comment type="caution">
    <text evidence="2">The sequence shown here is derived from an EMBL/GenBank/DDBJ whole genome shotgun (WGS) entry which is preliminary data.</text>
</comment>
<evidence type="ECO:0000313" key="2">
    <source>
        <dbReference type="EMBL" id="MBM7837041.1"/>
    </source>
</evidence>
<keyword evidence="1" id="KW-0812">Transmembrane</keyword>
<gene>
    <name evidence="2" type="ORF">JOC54_000272</name>
</gene>
<sequence>MFLILVRVVVFLAVFVAMFSVIRWAYHAFSLFSGVADILFIILILPIIIVTSSIVSGKVKI</sequence>
<feature type="transmembrane region" description="Helical" evidence="1">
    <location>
        <begin position="38"/>
        <end position="57"/>
    </location>
</feature>
<organism evidence="2 3">
    <name type="scientific">Shouchella xiaoxiensis</name>
    <dbReference type="NCBI Taxonomy" id="766895"/>
    <lineage>
        <taxon>Bacteria</taxon>
        <taxon>Bacillati</taxon>
        <taxon>Bacillota</taxon>
        <taxon>Bacilli</taxon>
        <taxon>Bacillales</taxon>
        <taxon>Bacillaceae</taxon>
        <taxon>Shouchella</taxon>
    </lineage>
</organism>
<evidence type="ECO:0000313" key="3">
    <source>
        <dbReference type="Proteomes" id="UP001179280"/>
    </source>
</evidence>
<evidence type="ECO:0000256" key="1">
    <source>
        <dbReference type="SAM" id="Phobius"/>
    </source>
</evidence>
<accession>A0ABS2SPW1</accession>
<dbReference type="Proteomes" id="UP001179280">
    <property type="component" value="Unassembled WGS sequence"/>
</dbReference>
<keyword evidence="1" id="KW-0472">Membrane</keyword>
<name>A0ABS2SPW1_9BACI</name>
<proteinExistence type="predicted"/>
<keyword evidence="1" id="KW-1133">Transmembrane helix</keyword>
<reference evidence="2" key="1">
    <citation type="submission" date="2021-01" db="EMBL/GenBank/DDBJ databases">
        <title>Genomic Encyclopedia of Type Strains, Phase IV (KMG-IV): sequencing the most valuable type-strain genomes for metagenomic binning, comparative biology and taxonomic classification.</title>
        <authorList>
            <person name="Goeker M."/>
        </authorList>
    </citation>
    <scope>NUCLEOTIDE SEQUENCE</scope>
    <source>
        <strain evidence="2">DSM 21943</strain>
    </source>
</reference>
<dbReference type="RefSeq" id="WP_054795093.1">
    <property type="nucleotide sequence ID" value="NZ_JAFBCV010000001.1"/>
</dbReference>
<dbReference type="EMBL" id="JAFBCV010000001">
    <property type="protein sequence ID" value="MBM7837041.1"/>
    <property type="molecule type" value="Genomic_DNA"/>
</dbReference>
<feature type="transmembrane region" description="Helical" evidence="1">
    <location>
        <begin position="5"/>
        <end position="26"/>
    </location>
</feature>
<protein>
    <submittedName>
        <fullName evidence="2">Uncharacterized protein</fullName>
    </submittedName>
</protein>